<evidence type="ECO:0000256" key="1">
    <source>
        <dbReference type="SAM" id="Phobius"/>
    </source>
</evidence>
<accession>A0ABM8G5C3</accession>
<keyword evidence="1" id="KW-1133">Transmembrane helix</keyword>
<organism evidence="2 3">
    <name type="scientific">Paraoerskovia sediminicola</name>
    <dbReference type="NCBI Taxonomy" id="1138587"/>
    <lineage>
        <taxon>Bacteria</taxon>
        <taxon>Bacillati</taxon>
        <taxon>Actinomycetota</taxon>
        <taxon>Actinomycetes</taxon>
        <taxon>Micrococcales</taxon>
        <taxon>Cellulomonadaceae</taxon>
        <taxon>Paraoerskovia</taxon>
    </lineage>
</organism>
<protein>
    <recommendedName>
        <fullName evidence="4">RDD family protein</fullName>
    </recommendedName>
</protein>
<sequence length="128" mass="12991">MVALLVDWVLSTLVAYAVTGAQGSPLDVNPAVQLGVFAVVTFALVATLGTTVGHRLLGMQVRRLDARRGSGSGNSSEAGAGARSSAVGAVAAAVRTVLLCLVIPAVVWDSDGRGVHDRAAGTVLVRTR</sequence>
<gene>
    <name evidence="2" type="ORF">GCM10025865_25840</name>
</gene>
<proteinExistence type="predicted"/>
<name>A0ABM8G5C3_9CELL</name>
<reference evidence="3" key="1">
    <citation type="journal article" date="2019" name="Int. J. Syst. Evol. Microbiol.">
        <title>The Global Catalogue of Microorganisms (GCM) 10K type strain sequencing project: providing services to taxonomists for standard genome sequencing and annotation.</title>
        <authorList>
            <consortium name="The Broad Institute Genomics Platform"/>
            <consortium name="The Broad Institute Genome Sequencing Center for Infectious Disease"/>
            <person name="Wu L."/>
            <person name="Ma J."/>
        </authorList>
    </citation>
    <scope>NUCLEOTIDE SEQUENCE [LARGE SCALE GENOMIC DNA]</scope>
    <source>
        <strain evidence="3">NBRC 108565</strain>
    </source>
</reference>
<dbReference type="Proteomes" id="UP001321475">
    <property type="component" value="Chromosome"/>
</dbReference>
<keyword evidence="1" id="KW-0472">Membrane</keyword>
<feature type="transmembrane region" description="Helical" evidence="1">
    <location>
        <begin position="33"/>
        <end position="57"/>
    </location>
</feature>
<evidence type="ECO:0000313" key="3">
    <source>
        <dbReference type="Proteomes" id="UP001321475"/>
    </source>
</evidence>
<evidence type="ECO:0000313" key="2">
    <source>
        <dbReference type="EMBL" id="BDZ43285.1"/>
    </source>
</evidence>
<dbReference type="EMBL" id="AP027729">
    <property type="protein sequence ID" value="BDZ43285.1"/>
    <property type="molecule type" value="Genomic_DNA"/>
</dbReference>
<keyword evidence="3" id="KW-1185">Reference proteome</keyword>
<evidence type="ECO:0008006" key="4">
    <source>
        <dbReference type="Google" id="ProtNLM"/>
    </source>
</evidence>
<keyword evidence="1" id="KW-0812">Transmembrane</keyword>